<feature type="transmembrane region" description="Helical" evidence="1">
    <location>
        <begin position="1656"/>
        <end position="1679"/>
    </location>
</feature>
<evidence type="ECO:0000256" key="1">
    <source>
        <dbReference type="SAM" id="Phobius"/>
    </source>
</evidence>
<feature type="transmembrane region" description="Helical" evidence="1">
    <location>
        <begin position="1691"/>
        <end position="1714"/>
    </location>
</feature>
<dbReference type="EMBL" id="SNYF01000005">
    <property type="protein sequence ID" value="TDQ19339.1"/>
    <property type="molecule type" value="Genomic_DNA"/>
</dbReference>
<keyword evidence="1" id="KW-1133">Transmembrane helix</keyword>
<dbReference type="Proteomes" id="UP000294535">
    <property type="component" value="Unassembled WGS sequence"/>
</dbReference>
<keyword evidence="1" id="KW-0472">Membrane</keyword>
<dbReference type="OrthoDB" id="8444443at2"/>
<evidence type="ECO:0000313" key="3">
    <source>
        <dbReference type="Proteomes" id="UP000294535"/>
    </source>
</evidence>
<protein>
    <submittedName>
        <fullName evidence="2">Uncharacterized protein</fullName>
    </submittedName>
</protein>
<feature type="transmembrane region" description="Helical" evidence="1">
    <location>
        <begin position="1620"/>
        <end position="1644"/>
    </location>
</feature>
<organism evidence="2 3">
    <name type="scientific">Algoriphagus boseongensis</name>
    <dbReference type="NCBI Taxonomy" id="1442587"/>
    <lineage>
        <taxon>Bacteria</taxon>
        <taxon>Pseudomonadati</taxon>
        <taxon>Bacteroidota</taxon>
        <taxon>Cytophagia</taxon>
        <taxon>Cytophagales</taxon>
        <taxon>Cyclobacteriaceae</taxon>
        <taxon>Algoriphagus</taxon>
    </lineage>
</organism>
<proteinExistence type="predicted"/>
<name>A0A4R6TAV5_9BACT</name>
<accession>A0A4R6TAV5</accession>
<keyword evidence="3" id="KW-1185">Reference proteome</keyword>
<keyword evidence="1" id="KW-0812">Transmembrane</keyword>
<dbReference type="RefSeq" id="WP_133553555.1">
    <property type="nucleotide sequence ID" value="NZ_SNYF01000005.1"/>
</dbReference>
<gene>
    <name evidence="2" type="ORF">DFQ04_1160</name>
</gene>
<reference evidence="2 3" key="1">
    <citation type="submission" date="2019-03" db="EMBL/GenBank/DDBJ databases">
        <title>Genomic Encyclopedia of Type Strains, Phase III (KMG-III): the genomes of soil and plant-associated and newly described type strains.</title>
        <authorList>
            <person name="Whitman W."/>
        </authorList>
    </citation>
    <scope>NUCLEOTIDE SEQUENCE [LARGE SCALE GENOMIC DNA]</scope>
    <source>
        <strain evidence="2 3">CECT 8446</strain>
    </source>
</reference>
<evidence type="ECO:0000313" key="2">
    <source>
        <dbReference type="EMBL" id="TDQ19339.1"/>
    </source>
</evidence>
<sequence length="1760" mass="192024">MEKDPIQSLLAQIMGQLDAQTSKDEKVLNEGLLELAKAIPSQERSSIFPEKLSVQSSDLFYRSALTSKEEKKLDKLIKEAKAETTVADSRIFVRETPVRSSQIPGSVPNWAQGAKVEKTIGPITRIDGRQVFVDVYRVEKLIALRKNGTNEPLLYFKAEFSESKLKKLNSPPVEVTDTYKIVPGSIWIKANLLAAGAPNDRFVGLQVKSGHIKLSANPNLSGENLVLTALCTVQVNLQLESSSPFVNGNKKHGKDAAQAELKTPETFSFTFGGPLVPKITGLGPSSLKAYKEVWSFSFQANKAPSYSTQLNRVLIPLISSNSKFSPQKQVSPLLEMEGEASLSQSWWGIPAAVLDLNAPLQAAGAGGIILDVKEGIQAKWKGLDGNSIKLGSIQVLADPGRIGITALAGSAQDSFQKFSHWKDKLNPHGTELLIRIPENPYLIFNSLAEGVELILTKCHAQAKVDRPKLVNGHAVEVKTKDSLLILAGSDQANLLYLIDDNILWDNKTPFQKVPTFKNLALALENALFTVSPVNGLLIFGTCDSTWTKITDSVTFLNFGLVSYLPTLPDPYLANFGILGRLSGKGGALNQIVSWLFCRIVQKSVPEKEDEVIVSFHFGNQQSAQQTSPSGTISPQHVDVKSLHMADSAVPDSVLGVLKNSNSVKQKKDIPNYEEGYKQKTAILETDYFALLDVSSNANQVGVSYGMNPQTISRRRETVGVARSTGENEATIDGTSSEMITVEGMQVKVPGHFARIFLLPQVAWEPTINTFEPVQPMDPPAGFNYYPNDGGPTRLLNTSTQNVTLAPIPLTDFLIQNFKDKKADILAQFTLPFGLKALARLDHSPDYNGKNPKVEMNRPSFKDRLFGGIQIRAIGGDAGAIWPQEPHLNDSPMFEGNTTQLNNILDLFGNPTGASTLGDSVTVIFNGEFGINAAQSKGVPVSTIDFTGYGASTFSNWLSPSAAIAQTSQARFDVMLGRTSHEIIQVKSLVYPWGIRVVRTITLFRTSSGFIYRLDSGWQPETDGLFDFRYKFKINGQTQEVEPYRIHPGTIRGLFNIKNIREDAGMADFERADLRKTGDTYIDPDGNQQTWNKPNENIPVFCRPVWFDADVELENLVQGHSQNRTPAKKILGYVQLAPSGVPLSPSRFRELLDMQGGLIGGDIDCIMDLNKSGQQMRITRFDFSHAKDPSKADPVFVASARGSVILPKTGSWSIVQHNVGTGEVTPLPQHVPVPIIRVGEWTKNFVKTPLDLPKVLLRMASPSELLRNPVPETLNFGILQTTSTQKALILAPSFEKGRAKLMSKIPPLYADAYSLMAGNGIFPNSGNAINEFGKAFPILTGTGSGLNAVKVFVERADIQDGTSNVFELLAIEAKKQGESIVDQGFKLLAGKANEGLNKALAFDIPPFETDLVNMEGLRIYIQYATTEKRTGQPDKYVDSKLNFDIDSFAADAAKTWKSRLNNLAMVVDLGDFEGLMKIKGNFDSKKGSESGYKGEKDSDFPSLGYPTPDVEFHKDLQPVIDLLQVLASLSEGDYGAVMKKGLEIAMSNAGEIWEYKFEAKKEIPLVRFPPEENLYNSPTTPLKLEAGLELGVYFNAALKVTSDPKQLLPTAGAYIGFRGGLQVLCASVGVGSIFAVGEVALQIACDTKIGPSLTMKFGFGVSIAVGLPVVGTVSVTYIVGCELYATMSLFKVTAYMLFRGHASLVGGLVSVTIYIEASGAITRQNGVTDCTASVTFGLDISICFIIDISFEETWQESRQIA</sequence>
<comment type="caution">
    <text evidence="2">The sequence shown here is derived from an EMBL/GenBank/DDBJ whole genome shotgun (WGS) entry which is preliminary data.</text>
</comment>